<dbReference type="InterPro" id="IPR011990">
    <property type="entry name" value="TPR-like_helical_dom_sf"/>
</dbReference>
<gene>
    <name evidence="4" type="ORF">GCM10017083_54760</name>
</gene>
<dbReference type="EMBL" id="BMZS01000017">
    <property type="protein sequence ID" value="GHD63838.1"/>
    <property type="molecule type" value="Genomic_DNA"/>
</dbReference>
<dbReference type="PANTHER" id="PTHR44858">
    <property type="entry name" value="TETRATRICOPEPTIDE REPEAT PROTEIN 6"/>
    <property type="match status" value="1"/>
</dbReference>
<keyword evidence="2 3" id="KW-0802">TPR repeat</keyword>
<evidence type="ECO:0000313" key="5">
    <source>
        <dbReference type="Proteomes" id="UP000630353"/>
    </source>
</evidence>
<dbReference type="AlphaFoldDB" id="A0A919CSE2"/>
<name>A0A919CSE2_9PROT</name>
<proteinExistence type="predicted"/>
<reference evidence="4" key="1">
    <citation type="journal article" date="2014" name="Int. J. Syst. Evol. Microbiol.">
        <title>Complete genome sequence of Corynebacterium casei LMG S-19264T (=DSM 44701T), isolated from a smear-ripened cheese.</title>
        <authorList>
            <consortium name="US DOE Joint Genome Institute (JGI-PGF)"/>
            <person name="Walter F."/>
            <person name="Albersmeier A."/>
            <person name="Kalinowski J."/>
            <person name="Ruckert C."/>
        </authorList>
    </citation>
    <scope>NUCLEOTIDE SEQUENCE</scope>
    <source>
        <strain evidence="4">KCTC 42651</strain>
    </source>
</reference>
<feature type="repeat" description="TPR" evidence="3">
    <location>
        <begin position="102"/>
        <end position="135"/>
    </location>
</feature>
<dbReference type="Gene3D" id="1.25.40.10">
    <property type="entry name" value="Tetratricopeptide repeat domain"/>
    <property type="match status" value="1"/>
</dbReference>
<evidence type="ECO:0008006" key="6">
    <source>
        <dbReference type="Google" id="ProtNLM"/>
    </source>
</evidence>
<keyword evidence="5" id="KW-1185">Reference proteome</keyword>
<dbReference type="SUPFAM" id="SSF48452">
    <property type="entry name" value="TPR-like"/>
    <property type="match status" value="1"/>
</dbReference>
<dbReference type="InterPro" id="IPR050498">
    <property type="entry name" value="Ycf3"/>
</dbReference>
<dbReference type="PROSITE" id="PS50005">
    <property type="entry name" value="TPR"/>
    <property type="match status" value="1"/>
</dbReference>
<sequence>MFSELAVTDRADRAQTLEARIWQIWVRPPAGSGVEEAMQRGLRFMELGQGFDAMRAFDAVVAGAPGFAEGWNKRATVRYALGDIDGSVADIRRTLALEPRHFGALSGLGLCRLAQNRPAEALEAFEAALKINPHLAGLENIEALRDRVRGKPL</sequence>
<evidence type="ECO:0000256" key="3">
    <source>
        <dbReference type="PROSITE-ProRule" id="PRU00339"/>
    </source>
</evidence>
<evidence type="ECO:0000313" key="4">
    <source>
        <dbReference type="EMBL" id="GHD63838.1"/>
    </source>
</evidence>
<keyword evidence="1" id="KW-0677">Repeat</keyword>
<comment type="caution">
    <text evidence="4">The sequence shown here is derived from an EMBL/GenBank/DDBJ whole genome shotgun (WGS) entry which is preliminary data.</text>
</comment>
<dbReference type="Proteomes" id="UP000630353">
    <property type="component" value="Unassembled WGS sequence"/>
</dbReference>
<reference evidence="4" key="2">
    <citation type="submission" date="2020-09" db="EMBL/GenBank/DDBJ databases">
        <authorList>
            <person name="Sun Q."/>
            <person name="Kim S."/>
        </authorList>
    </citation>
    <scope>NUCLEOTIDE SEQUENCE</scope>
    <source>
        <strain evidence="4">KCTC 42651</strain>
    </source>
</reference>
<dbReference type="PANTHER" id="PTHR44858:SF1">
    <property type="entry name" value="UDP-N-ACETYLGLUCOSAMINE--PEPTIDE N-ACETYLGLUCOSAMINYLTRANSFERASE SPINDLY-RELATED"/>
    <property type="match status" value="1"/>
</dbReference>
<evidence type="ECO:0000256" key="1">
    <source>
        <dbReference type="ARBA" id="ARBA00022737"/>
    </source>
</evidence>
<dbReference type="SMART" id="SM00028">
    <property type="entry name" value="TPR"/>
    <property type="match status" value="2"/>
</dbReference>
<evidence type="ECO:0000256" key="2">
    <source>
        <dbReference type="ARBA" id="ARBA00022803"/>
    </source>
</evidence>
<dbReference type="Pfam" id="PF13432">
    <property type="entry name" value="TPR_16"/>
    <property type="match status" value="1"/>
</dbReference>
<organism evidence="4 5">
    <name type="scientific">Thalassobaculum fulvum</name>
    <dbReference type="NCBI Taxonomy" id="1633335"/>
    <lineage>
        <taxon>Bacteria</taxon>
        <taxon>Pseudomonadati</taxon>
        <taxon>Pseudomonadota</taxon>
        <taxon>Alphaproteobacteria</taxon>
        <taxon>Rhodospirillales</taxon>
        <taxon>Thalassobaculaceae</taxon>
        <taxon>Thalassobaculum</taxon>
    </lineage>
</organism>
<accession>A0A919CSE2</accession>
<protein>
    <recommendedName>
        <fullName evidence="6">Tetratricopeptide repeat protein</fullName>
    </recommendedName>
</protein>
<dbReference type="InterPro" id="IPR019734">
    <property type="entry name" value="TPR_rpt"/>
</dbReference>